<evidence type="ECO:0000313" key="2">
    <source>
        <dbReference type="EMBL" id="KXB07318.1"/>
    </source>
</evidence>
<evidence type="ECO:0000259" key="1">
    <source>
        <dbReference type="Pfam" id="PF01978"/>
    </source>
</evidence>
<comment type="caution">
    <text evidence="2">The sequence shown here is derived from an EMBL/GenBank/DDBJ whole genome shotgun (WGS) entry which is preliminary data.</text>
</comment>
<dbReference type="Proteomes" id="UP000070404">
    <property type="component" value="Unassembled WGS sequence"/>
</dbReference>
<dbReference type="PANTHER" id="PTHR34293">
    <property type="entry name" value="HTH-TYPE TRANSCRIPTIONAL REGULATOR TRMBL2"/>
    <property type="match status" value="1"/>
</dbReference>
<sequence length="251" mass="28937">MPKERSTRHLIEILKDFGWTEYEAKCYCTLVEFGTAKAGRIASEANIIKSKVYQPLGKLEDKGYVRTQGRKPKKYSAQNPRYVVESEQEKVNNRSRELLEGLEEAWEIRDEWPEFEDRAWVMNGREGKNVELKKLVEEAKHEIIGFDKKILGSTRSIKIGFHEKGQDIDIRLIGGPQSKDFLKRLQNSGVEVRFNPEIGQSAFYVSDSELVLLCVNNGRSTITFEDENIANIFMDKFEHLFKKAEKVGENA</sequence>
<gene>
    <name evidence="2" type="ORF">AKJ52_00480</name>
</gene>
<dbReference type="EMBL" id="LHYF01000004">
    <property type="protein sequence ID" value="KXB07318.1"/>
    <property type="molecule type" value="Genomic_DNA"/>
</dbReference>
<dbReference type="PANTHER" id="PTHR34293:SF1">
    <property type="entry name" value="HTH-TYPE TRANSCRIPTIONAL REGULATOR TRMBL2"/>
    <property type="match status" value="1"/>
</dbReference>
<keyword evidence="3" id="KW-1185">Reference proteome</keyword>
<organism evidence="2 3">
    <name type="scientific">candidate division MSBL1 archaeon SCGC-AAA382C18</name>
    <dbReference type="NCBI Taxonomy" id="1698281"/>
    <lineage>
        <taxon>Archaea</taxon>
        <taxon>Methanobacteriati</taxon>
        <taxon>Methanobacteriota</taxon>
        <taxon>candidate division MSBL1</taxon>
    </lineage>
</organism>
<reference evidence="2 3" key="1">
    <citation type="journal article" date="2016" name="Sci. Rep.">
        <title>Metabolic traits of an uncultured archaeal lineage -MSBL1- from brine pools of the Red Sea.</title>
        <authorList>
            <person name="Mwirichia R."/>
            <person name="Alam I."/>
            <person name="Rashid M."/>
            <person name="Vinu M."/>
            <person name="Ba-Alawi W."/>
            <person name="Anthony Kamau A."/>
            <person name="Kamanda Ngugi D."/>
            <person name="Goker M."/>
            <person name="Klenk H.P."/>
            <person name="Bajic V."/>
            <person name="Stingl U."/>
        </authorList>
    </citation>
    <scope>NUCLEOTIDE SEQUENCE [LARGE SCALE GENOMIC DNA]</scope>
    <source>
        <strain evidence="2">SCGC-AAA382C18</strain>
    </source>
</reference>
<name>A0A133VLH8_9EURY</name>
<protein>
    <recommendedName>
        <fullName evidence="1">Transcription regulator TrmB N-terminal domain-containing protein</fullName>
    </recommendedName>
</protein>
<proteinExistence type="predicted"/>
<dbReference type="InterPro" id="IPR002831">
    <property type="entry name" value="Tscrpt_reg_TrmB_N"/>
</dbReference>
<accession>A0A133VLH8</accession>
<dbReference type="InterPro" id="IPR051797">
    <property type="entry name" value="TrmB-like"/>
</dbReference>
<dbReference type="Pfam" id="PF01978">
    <property type="entry name" value="TrmB"/>
    <property type="match status" value="1"/>
</dbReference>
<dbReference type="InterPro" id="IPR036388">
    <property type="entry name" value="WH-like_DNA-bd_sf"/>
</dbReference>
<dbReference type="AlphaFoldDB" id="A0A133VLH8"/>
<dbReference type="SUPFAM" id="SSF46785">
    <property type="entry name" value="Winged helix' DNA-binding domain"/>
    <property type="match status" value="1"/>
</dbReference>
<dbReference type="Gene3D" id="1.10.10.10">
    <property type="entry name" value="Winged helix-like DNA-binding domain superfamily/Winged helix DNA-binding domain"/>
    <property type="match status" value="1"/>
</dbReference>
<dbReference type="InterPro" id="IPR036390">
    <property type="entry name" value="WH_DNA-bd_sf"/>
</dbReference>
<feature type="domain" description="Transcription regulator TrmB N-terminal" evidence="1">
    <location>
        <begin position="14"/>
        <end position="80"/>
    </location>
</feature>
<evidence type="ECO:0000313" key="3">
    <source>
        <dbReference type="Proteomes" id="UP000070404"/>
    </source>
</evidence>